<proteinExistence type="predicted"/>
<dbReference type="AlphaFoldDB" id="A0A239CJ81"/>
<organism evidence="3 4">
    <name type="scientific">Tropicimonas sediminicola</name>
    <dbReference type="NCBI Taxonomy" id="1031541"/>
    <lineage>
        <taxon>Bacteria</taxon>
        <taxon>Pseudomonadati</taxon>
        <taxon>Pseudomonadota</taxon>
        <taxon>Alphaproteobacteria</taxon>
        <taxon>Rhodobacterales</taxon>
        <taxon>Roseobacteraceae</taxon>
        <taxon>Tropicimonas</taxon>
    </lineage>
</organism>
<keyword evidence="4" id="KW-1185">Reference proteome</keyword>
<keyword evidence="1" id="KW-0472">Membrane</keyword>
<gene>
    <name evidence="3" type="ORF">SAMN05421757_101325</name>
</gene>
<dbReference type="Pfam" id="PF07811">
    <property type="entry name" value="TadE"/>
    <property type="match status" value="1"/>
</dbReference>
<protein>
    <submittedName>
        <fullName evidence="3">Flp pilus assembly protein TadG</fullName>
    </submittedName>
</protein>
<reference evidence="3 4" key="1">
    <citation type="submission" date="2017-06" db="EMBL/GenBank/DDBJ databases">
        <authorList>
            <person name="Kim H.J."/>
            <person name="Triplett B.A."/>
        </authorList>
    </citation>
    <scope>NUCLEOTIDE SEQUENCE [LARGE SCALE GENOMIC DNA]</scope>
    <source>
        <strain evidence="3 4">DSM 29339</strain>
    </source>
</reference>
<feature type="transmembrane region" description="Helical" evidence="1">
    <location>
        <begin position="21"/>
        <end position="40"/>
    </location>
</feature>
<evidence type="ECO:0000259" key="2">
    <source>
        <dbReference type="Pfam" id="PF07811"/>
    </source>
</evidence>
<dbReference type="InterPro" id="IPR012495">
    <property type="entry name" value="TadE-like_dom"/>
</dbReference>
<dbReference type="EMBL" id="FZOY01000001">
    <property type="protein sequence ID" value="SNS20227.1"/>
    <property type="molecule type" value="Genomic_DNA"/>
</dbReference>
<evidence type="ECO:0000313" key="4">
    <source>
        <dbReference type="Proteomes" id="UP000198426"/>
    </source>
</evidence>
<feature type="domain" description="TadE-like" evidence="2">
    <location>
        <begin position="19"/>
        <end position="61"/>
    </location>
</feature>
<evidence type="ECO:0000313" key="3">
    <source>
        <dbReference type="EMBL" id="SNS20227.1"/>
    </source>
</evidence>
<evidence type="ECO:0000256" key="1">
    <source>
        <dbReference type="SAM" id="Phobius"/>
    </source>
</evidence>
<accession>A0A239CJ81</accession>
<dbReference type="RefSeq" id="WP_089230796.1">
    <property type="nucleotide sequence ID" value="NZ_FZOY01000001.1"/>
</dbReference>
<name>A0A239CJ81_9RHOB</name>
<sequence length="136" mass="15016">MKIRAISTALRQFRRREDGMMAIEFVVMVPLFVAMVSGVVDLSRVYVDQANYYSVARDTARIVSRHGMTEDSAESYAVARIAELSNAEAEVQVEKGNSDVSVTINAPISAMAKFGFLSFLQNSQLTATVVYELEPV</sequence>
<dbReference type="OrthoDB" id="7873328at2"/>
<dbReference type="Proteomes" id="UP000198426">
    <property type="component" value="Unassembled WGS sequence"/>
</dbReference>
<keyword evidence="1" id="KW-0812">Transmembrane</keyword>
<keyword evidence="1" id="KW-1133">Transmembrane helix</keyword>